<proteinExistence type="predicted"/>
<reference evidence="2" key="1">
    <citation type="submission" date="2023-03" db="EMBL/GenBank/DDBJ databases">
        <title>Massive genome expansion in bonnet fungi (Mycena s.s.) driven by repeated elements and novel gene families across ecological guilds.</title>
        <authorList>
            <consortium name="Lawrence Berkeley National Laboratory"/>
            <person name="Harder C.B."/>
            <person name="Miyauchi S."/>
            <person name="Viragh M."/>
            <person name="Kuo A."/>
            <person name="Thoen E."/>
            <person name="Andreopoulos B."/>
            <person name="Lu D."/>
            <person name="Skrede I."/>
            <person name="Drula E."/>
            <person name="Henrissat B."/>
            <person name="Morin E."/>
            <person name="Kohler A."/>
            <person name="Barry K."/>
            <person name="LaButti K."/>
            <person name="Morin E."/>
            <person name="Salamov A."/>
            <person name="Lipzen A."/>
            <person name="Mereny Z."/>
            <person name="Hegedus B."/>
            <person name="Baldrian P."/>
            <person name="Stursova M."/>
            <person name="Weitz H."/>
            <person name="Taylor A."/>
            <person name="Grigoriev I.V."/>
            <person name="Nagy L.G."/>
            <person name="Martin F."/>
            <person name="Kauserud H."/>
        </authorList>
    </citation>
    <scope>NUCLEOTIDE SEQUENCE</scope>
    <source>
        <strain evidence="2">CBHHK182m</strain>
    </source>
</reference>
<evidence type="ECO:0000313" key="2">
    <source>
        <dbReference type="EMBL" id="KAJ7693267.1"/>
    </source>
</evidence>
<dbReference type="AlphaFoldDB" id="A0AAD7GLD2"/>
<evidence type="ECO:0000256" key="1">
    <source>
        <dbReference type="SAM" id="MobiDB-lite"/>
    </source>
</evidence>
<sequence>MKTSKLRFPQWIDQTIAFYTAPIPCLDLRLPKPSTRFEYPSNTSASETIGPSSHGITAKAPRPKRADVKSTAAQLAATKRYRQANLLALREKAWARVARRRQEVKGTESEEALKASARLNHARFRERNQAELAHRQRTRRAQADRLNFHAQKRAATVQRQLDDDLAEAEEEAEWAARQLEQAQGAPGLSYSTIDTGAGDDDD</sequence>
<feature type="compositionally biased region" description="Polar residues" evidence="1">
    <location>
        <begin position="40"/>
        <end position="55"/>
    </location>
</feature>
<accession>A0AAD7GLD2</accession>
<feature type="compositionally biased region" description="Acidic residues" evidence="1">
    <location>
        <begin position="163"/>
        <end position="173"/>
    </location>
</feature>
<dbReference type="Proteomes" id="UP001215598">
    <property type="component" value="Unassembled WGS sequence"/>
</dbReference>
<evidence type="ECO:0000313" key="3">
    <source>
        <dbReference type="Proteomes" id="UP001215598"/>
    </source>
</evidence>
<feature type="region of interest" description="Disordered" evidence="1">
    <location>
        <begin position="180"/>
        <end position="202"/>
    </location>
</feature>
<name>A0AAD7GLD2_9AGAR</name>
<feature type="region of interest" description="Disordered" evidence="1">
    <location>
        <begin position="39"/>
        <end position="70"/>
    </location>
</feature>
<comment type="caution">
    <text evidence="2">The sequence shown here is derived from an EMBL/GenBank/DDBJ whole genome shotgun (WGS) entry which is preliminary data.</text>
</comment>
<feature type="region of interest" description="Disordered" evidence="1">
    <location>
        <begin position="154"/>
        <end position="173"/>
    </location>
</feature>
<protein>
    <submittedName>
        <fullName evidence="2">Uncharacterized protein</fullName>
    </submittedName>
</protein>
<keyword evidence="3" id="KW-1185">Reference proteome</keyword>
<organism evidence="2 3">
    <name type="scientific">Mycena metata</name>
    <dbReference type="NCBI Taxonomy" id="1033252"/>
    <lineage>
        <taxon>Eukaryota</taxon>
        <taxon>Fungi</taxon>
        <taxon>Dikarya</taxon>
        <taxon>Basidiomycota</taxon>
        <taxon>Agaricomycotina</taxon>
        <taxon>Agaricomycetes</taxon>
        <taxon>Agaricomycetidae</taxon>
        <taxon>Agaricales</taxon>
        <taxon>Marasmiineae</taxon>
        <taxon>Mycenaceae</taxon>
        <taxon>Mycena</taxon>
    </lineage>
</organism>
<dbReference type="EMBL" id="JARKIB010000731">
    <property type="protein sequence ID" value="KAJ7693267.1"/>
    <property type="molecule type" value="Genomic_DNA"/>
</dbReference>
<gene>
    <name evidence="2" type="ORF">B0H16DRAFT_1751586</name>
</gene>